<reference evidence="1" key="1">
    <citation type="submission" date="2023-11" db="EMBL/GenBank/DDBJ databases">
        <authorList>
            <person name="Poullet M."/>
        </authorList>
    </citation>
    <scope>NUCLEOTIDE SEQUENCE</scope>
    <source>
        <strain evidence="1">E1834</strain>
    </source>
</reference>
<evidence type="ECO:0000313" key="1">
    <source>
        <dbReference type="EMBL" id="CAK5083643.1"/>
    </source>
</evidence>
<keyword evidence="2" id="KW-1185">Reference proteome</keyword>
<sequence length="65" mass="7513">MLCCLSLKSKFYFLLLTTFSIIIQIKSQQPELIEGLEQPRQPIKNTLGGLYSGNITLFFRNSPYR</sequence>
<comment type="caution">
    <text evidence="1">The sequence shown here is derived from an EMBL/GenBank/DDBJ whole genome shotgun (WGS) entry which is preliminary data.</text>
</comment>
<dbReference type="EMBL" id="CAVMJV010000051">
    <property type="protein sequence ID" value="CAK5083643.1"/>
    <property type="molecule type" value="Genomic_DNA"/>
</dbReference>
<evidence type="ECO:0000313" key="2">
    <source>
        <dbReference type="Proteomes" id="UP001497535"/>
    </source>
</evidence>
<name>A0ACB0ZXF6_MELEN</name>
<accession>A0ACB0ZXF6</accession>
<proteinExistence type="predicted"/>
<gene>
    <name evidence="1" type="ORF">MENTE1834_LOCUS30992</name>
</gene>
<organism evidence="1 2">
    <name type="scientific">Meloidogyne enterolobii</name>
    <name type="common">Root-knot nematode worm</name>
    <name type="synonym">Meloidogyne mayaguensis</name>
    <dbReference type="NCBI Taxonomy" id="390850"/>
    <lineage>
        <taxon>Eukaryota</taxon>
        <taxon>Metazoa</taxon>
        <taxon>Ecdysozoa</taxon>
        <taxon>Nematoda</taxon>
        <taxon>Chromadorea</taxon>
        <taxon>Rhabditida</taxon>
        <taxon>Tylenchina</taxon>
        <taxon>Tylenchomorpha</taxon>
        <taxon>Tylenchoidea</taxon>
        <taxon>Meloidogynidae</taxon>
        <taxon>Meloidogyninae</taxon>
        <taxon>Meloidogyne</taxon>
    </lineage>
</organism>
<protein>
    <submittedName>
        <fullName evidence="1">Uncharacterized protein</fullName>
    </submittedName>
</protein>
<dbReference type="Proteomes" id="UP001497535">
    <property type="component" value="Unassembled WGS sequence"/>
</dbReference>